<comment type="catalytic activity">
    <reaction evidence="12 16">
        <text>L-tyrosyl-[protein] + ATP = O-phospho-L-tyrosyl-[protein] + ADP + H(+)</text>
        <dbReference type="Rhea" id="RHEA:10596"/>
        <dbReference type="Rhea" id="RHEA-COMP:10136"/>
        <dbReference type="Rhea" id="RHEA-COMP:20101"/>
        <dbReference type="ChEBI" id="CHEBI:15378"/>
        <dbReference type="ChEBI" id="CHEBI:30616"/>
        <dbReference type="ChEBI" id="CHEBI:46858"/>
        <dbReference type="ChEBI" id="CHEBI:61978"/>
        <dbReference type="ChEBI" id="CHEBI:456216"/>
        <dbReference type="EC" id="2.7.10.2"/>
    </reaction>
</comment>
<keyword evidence="7 16" id="KW-0418">Kinase</keyword>
<keyword evidence="8 15" id="KW-0067">ATP-binding</keyword>
<gene>
    <name evidence="20" type="ORF">MSPICULIGERA_LOCUS15766</name>
</gene>
<keyword evidence="10" id="KW-0472">Membrane</keyword>
<dbReference type="InterPro" id="IPR020635">
    <property type="entry name" value="Tyr_kinase_cat_dom"/>
</dbReference>
<dbReference type="InterPro" id="IPR011009">
    <property type="entry name" value="Kinase-like_dom_sf"/>
</dbReference>
<feature type="domain" description="Protein kinase" evidence="19">
    <location>
        <begin position="144"/>
        <end position="403"/>
    </location>
</feature>
<evidence type="ECO:0000256" key="16">
    <source>
        <dbReference type="RuleBase" id="RU362096"/>
    </source>
</evidence>
<dbReference type="SMART" id="SM00219">
    <property type="entry name" value="TyrKc"/>
    <property type="match status" value="1"/>
</dbReference>
<dbReference type="GO" id="GO:0005524">
    <property type="term" value="F:ATP binding"/>
    <property type="evidence" value="ECO:0007669"/>
    <property type="project" value="UniProtKB-UniRule"/>
</dbReference>
<proteinExistence type="inferred from homology"/>
<keyword evidence="21" id="KW-1185">Reference proteome</keyword>
<dbReference type="SUPFAM" id="SSF55550">
    <property type="entry name" value="SH2 domain"/>
    <property type="match status" value="1"/>
</dbReference>
<evidence type="ECO:0000256" key="8">
    <source>
        <dbReference type="ARBA" id="ARBA00022840"/>
    </source>
</evidence>
<dbReference type="PROSITE" id="PS00107">
    <property type="entry name" value="PROTEIN_KINASE_ATP"/>
    <property type="match status" value="1"/>
</dbReference>
<dbReference type="InterPro" id="IPR017441">
    <property type="entry name" value="Protein_kinase_ATP_BS"/>
</dbReference>
<dbReference type="InterPro" id="IPR036860">
    <property type="entry name" value="SH2_dom_sf"/>
</dbReference>
<dbReference type="GO" id="GO:0004715">
    <property type="term" value="F:non-membrane spanning protein tyrosine kinase activity"/>
    <property type="evidence" value="ECO:0007669"/>
    <property type="project" value="UniProtKB-EC"/>
</dbReference>
<dbReference type="FunFam" id="3.30.200.20:FF:000194">
    <property type="entry name" value="protein-tyrosine kinase 2-beta isoform X1"/>
    <property type="match status" value="1"/>
</dbReference>
<dbReference type="Pfam" id="PF00017">
    <property type="entry name" value="SH2"/>
    <property type="match status" value="1"/>
</dbReference>
<keyword evidence="4" id="KW-0963">Cytoplasm</keyword>
<dbReference type="PANTHER" id="PTHR24418">
    <property type="entry name" value="TYROSINE-PROTEIN KINASE"/>
    <property type="match status" value="1"/>
</dbReference>
<feature type="region of interest" description="Disordered" evidence="17">
    <location>
        <begin position="1"/>
        <end position="31"/>
    </location>
</feature>
<evidence type="ECO:0000256" key="7">
    <source>
        <dbReference type="ARBA" id="ARBA00022777"/>
    </source>
</evidence>
<feature type="compositionally biased region" description="Polar residues" evidence="17">
    <location>
        <begin position="20"/>
        <end position="31"/>
    </location>
</feature>
<evidence type="ECO:0000256" key="5">
    <source>
        <dbReference type="ARBA" id="ARBA00022679"/>
    </source>
</evidence>
<dbReference type="PROSITE" id="PS50011">
    <property type="entry name" value="PROTEIN_KINASE_DOM"/>
    <property type="match status" value="1"/>
</dbReference>
<dbReference type="InterPro" id="IPR000719">
    <property type="entry name" value="Prot_kinase_dom"/>
</dbReference>
<dbReference type="InterPro" id="IPR008266">
    <property type="entry name" value="Tyr_kinase_AS"/>
</dbReference>
<dbReference type="CDD" id="cd00192">
    <property type="entry name" value="PTKc"/>
    <property type="match status" value="1"/>
</dbReference>
<dbReference type="PRINTS" id="PR00109">
    <property type="entry name" value="TYRKINASE"/>
</dbReference>
<sequence>MRHGHFTIRGTPKSTRTETKNQANDDTSSITDDVRGAEYYHGLVPRTDVEPLLKKDGDFLLRKTEHTPGVIVLAISVRVGTAVRHFMINQDPSGTFYLEGHHEKSISELINWHRTTKTPLSATSNAVLKRPVERTAWLLNHDSITLVKKLGEGAFGEVFLAEYAMGKDKQEVAVKTMRTEVTREARLKFMKEARLMRKYSHKHVVKILGVAVHEHPLMLVMEVCPGGSLLSYLRKNKGKMDGAIKIRFATEAADGLWYLEKQCCIHRDIAARNCLLSGKAEVKISDFGMSDDKKIVHDDTLDKVPVKWLAPETLQDKLYSLKTDQPLPLFLGVLVWEIYADGSEPYPGLSNIQTRAKIIVQNYRMEMPKDCPPSVAKLIYQCWEKESKARPEMGKIYRSLKEIKERSTRQ</sequence>
<dbReference type="Pfam" id="PF07714">
    <property type="entry name" value="PK_Tyr_Ser-Thr"/>
    <property type="match status" value="1"/>
</dbReference>
<evidence type="ECO:0000313" key="21">
    <source>
        <dbReference type="Proteomes" id="UP001177023"/>
    </source>
</evidence>
<evidence type="ECO:0000259" key="19">
    <source>
        <dbReference type="PROSITE" id="PS50011"/>
    </source>
</evidence>
<evidence type="ECO:0000256" key="12">
    <source>
        <dbReference type="ARBA" id="ARBA00051245"/>
    </source>
</evidence>
<dbReference type="SMART" id="SM00252">
    <property type="entry name" value="SH2"/>
    <property type="match status" value="1"/>
</dbReference>
<comment type="caution">
    <text evidence="20">The sequence shown here is derived from an EMBL/GenBank/DDBJ whole genome shotgun (WGS) entry which is preliminary data.</text>
</comment>
<protein>
    <recommendedName>
        <fullName evidence="16">Tyrosine-protein kinase</fullName>
        <ecNumber evidence="16">2.7.10.2</ecNumber>
    </recommendedName>
</protein>
<dbReference type="InterPro" id="IPR050198">
    <property type="entry name" value="Non-receptor_tyrosine_kinases"/>
</dbReference>
<evidence type="ECO:0000256" key="10">
    <source>
        <dbReference type="ARBA" id="ARBA00023136"/>
    </source>
</evidence>
<dbReference type="GO" id="GO:0005737">
    <property type="term" value="C:cytoplasm"/>
    <property type="evidence" value="ECO:0007669"/>
    <property type="project" value="UniProtKB-SubCell"/>
</dbReference>
<keyword evidence="3" id="KW-1003">Cell membrane</keyword>
<feature type="domain" description="SH2" evidence="18">
    <location>
        <begin position="39"/>
        <end position="132"/>
    </location>
</feature>
<dbReference type="EMBL" id="CATQJA010002651">
    <property type="protein sequence ID" value="CAJ0577494.1"/>
    <property type="molecule type" value="Genomic_DNA"/>
</dbReference>
<dbReference type="CDD" id="cd10361">
    <property type="entry name" value="SH2_Fps_family"/>
    <property type="match status" value="1"/>
</dbReference>
<dbReference type="PROSITE" id="PS50001">
    <property type="entry name" value="SH2"/>
    <property type="match status" value="1"/>
</dbReference>
<dbReference type="Gene3D" id="3.30.505.10">
    <property type="entry name" value="SH2 domain"/>
    <property type="match status" value="1"/>
</dbReference>
<evidence type="ECO:0000313" key="20">
    <source>
        <dbReference type="EMBL" id="CAJ0577494.1"/>
    </source>
</evidence>
<accession>A0AA36CZX5</accession>
<dbReference type="SUPFAM" id="SSF56112">
    <property type="entry name" value="Protein kinase-like (PK-like)"/>
    <property type="match status" value="1"/>
</dbReference>
<dbReference type="InterPro" id="IPR001245">
    <property type="entry name" value="Ser-Thr/Tyr_kinase_cat_dom"/>
</dbReference>
<name>A0AA36CZX5_9BILA</name>
<dbReference type="Gene3D" id="1.10.510.10">
    <property type="entry name" value="Transferase(Phosphotransferase) domain 1"/>
    <property type="match status" value="1"/>
</dbReference>
<dbReference type="InterPro" id="IPR035849">
    <property type="entry name" value="Fes/Fps/Fer_SH2"/>
</dbReference>
<dbReference type="InterPro" id="IPR000980">
    <property type="entry name" value="SH2"/>
</dbReference>
<keyword evidence="11 16" id="KW-0829">Tyrosine-protein kinase</keyword>
<dbReference type="AlphaFoldDB" id="A0AA36CZX5"/>
<evidence type="ECO:0000256" key="14">
    <source>
        <dbReference type="PROSITE-ProRule" id="PRU00191"/>
    </source>
</evidence>
<reference evidence="20" key="1">
    <citation type="submission" date="2023-06" db="EMBL/GenBank/DDBJ databases">
        <authorList>
            <person name="Delattre M."/>
        </authorList>
    </citation>
    <scope>NUCLEOTIDE SEQUENCE</scope>
    <source>
        <strain evidence="20">AF72</strain>
    </source>
</reference>
<evidence type="ECO:0000256" key="13">
    <source>
        <dbReference type="ARBA" id="ARBA00061333"/>
    </source>
</evidence>
<keyword evidence="9 14" id="KW-0727">SH2 domain</keyword>
<evidence type="ECO:0000259" key="18">
    <source>
        <dbReference type="PROSITE" id="PS50001"/>
    </source>
</evidence>
<feature type="binding site" evidence="15">
    <location>
        <position position="175"/>
    </location>
    <ligand>
        <name>ATP</name>
        <dbReference type="ChEBI" id="CHEBI:30616"/>
    </ligand>
</feature>
<evidence type="ECO:0000256" key="9">
    <source>
        <dbReference type="ARBA" id="ARBA00022999"/>
    </source>
</evidence>
<dbReference type="GO" id="GO:0005886">
    <property type="term" value="C:plasma membrane"/>
    <property type="evidence" value="ECO:0007669"/>
    <property type="project" value="UniProtKB-SubCell"/>
</dbReference>
<evidence type="ECO:0000256" key="3">
    <source>
        <dbReference type="ARBA" id="ARBA00022475"/>
    </source>
</evidence>
<feature type="non-terminal residue" evidence="20">
    <location>
        <position position="1"/>
    </location>
</feature>
<evidence type="ECO:0000256" key="6">
    <source>
        <dbReference type="ARBA" id="ARBA00022741"/>
    </source>
</evidence>
<evidence type="ECO:0000256" key="4">
    <source>
        <dbReference type="ARBA" id="ARBA00022490"/>
    </source>
</evidence>
<evidence type="ECO:0000256" key="17">
    <source>
        <dbReference type="SAM" id="MobiDB-lite"/>
    </source>
</evidence>
<evidence type="ECO:0000256" key="2">
    <source>
        <dbReference type="ARBA" id="ARBA00004496"/>
    </source>
</evidence>
<evidence type="ECO:0000256" key="11">
    <source>
        <dbReference type="ARBA" id="ARBA00023137"/>
    </source>
</evidence>
<comment type="similarity">
    <text evidence="13">Belongs to the protein kinase superfamily. Tyr protein kinase family. Fes/fps subfamily.</text>
</comment>
<evidence type="ECO:0000256" key="1">
    <source>
        <dbReference type="ARBA" id="ARBA00004202"/>
    </source>
</evidence>
<dbReference type="PROSITE" id="PS00109">
    <property type="entry name" value="PROTEIN_KINASE_TYR"/>
    <property type="match status" value="1"/>
</dbReference>
<keyword evidence="5 16" id="KW-0808">Transferase</keyword>
<dbReference type="EC" id="2.7.10.2" evidence="16"/>
<keyword evidence="6 15" id="KW-0547">Nucleotide-binding</keyword>
<comment type="subcellular location">
    <subcellularLocation>
        <location evidence="1">Cell membrane</location>
        <topology evidence="1">Peripheral membrane protein</topology>
    </subcellularLocation>
    <subcellularLocation>
        <location evidence="2">Cytoplasm</location>
    </subcellularLocation>
</comment>
<organism evidence="20 21">
    <name type="scientific">Mesorhabditis spiculigera</name>
    <dbReference type="NCBI Taxonomy" id="96644"/>
    <lineage>
        <taxon>Eukaryota</taxon>
        <taxon>Metazoa</taxon>
        <taxon>Ecdysozoa</taxon>
        <taxon>Nematoda</taxon>
        <taxon>Chromadorea</taxon>
        <taxon>Rhabditida</taxon>
        <taxon>Rhabditina</taxon>
        <taxon>Rhabditomorpha</taxon>
        <taxon>Rhabditoidea</taxon>
        <taxon>Rhabditidae</taxon>
        <taxon>Mesorhabditinae</taxon>
        <taxon>Mesorhabditis</taxon>
    </lineage>
</organism>
<evidence type="ECO:0000256" key="15">
    <source>
        <dbReference type="PROSITE-ProRule" id="PRU10141"/>
    </source>
</evidence>
<dbReference type="Proteomes" id="UP001177023">
    <property type="component" value="Unassembled WGS sequence"/>
</dbReference>